<evidence type="ECO:0000313" key="3">
    <source>
        <dbReference type="Proteomes" id="UP000014500"/>
    </source>
</evidence>
<dbReference type="EMBL" id="JH431870">
    <property type="status" value="NOT_ANNOTATED_CDS"/>
    <property type="molecule type" value="Genomic_DNA"/>
</dbReference>
<dbReference type="Proteomes" id="UP000014500">
    <property type="component" value="Unassembled WGS sequence"/>
</dbReference>
<reference evidence="3" key="1">
    <citation type="submission" date="2011-05" db="EMBL/GenBank/DDBJ databases">
        <authorList>
            <person name="Richards S.R."/>
            <person name="Qu J."/>
            <person name="Jiang H."/>
            <person name="Jhangiani S.N."/>
            <person name="Agravi P."/>
            <person name="Goodspeed R."/>
            <person name="Gross S."/>
            <person name="Mandapat C."/>
            <person name="Jackson L."/>
            <person name="Mathew T."/>
            <person name="Pu L."/>
            <person name="Thornton R."/>
            <person name="Saada N."/>
            <person name="Wilczek-Boney K.B."/>
            <person name="Lee S."/>
            <person name="Kovar C."/>
            <person name="Wu Y."/>
            <person name="Scherer S.E."/>
            <person name="Worley K.C."/>
            <person name="Muzny D.M."/>
            <person name="Gibbs R."/>
        </authorList>
    </citation>
    <scope>NUCLEOTIDE SEQUENCE</scope>
    <source>
        <strain evidence="3">Brora</strain>
    </source>
</reference>
<accession>T1J627</accession>
<evidence type="ECO:0000256" key="1">
    <source>
        <dbReference type="SAM" id="Coils"/>
    </source>
</evidence>
<protein>
    <submittedName>
        <fullName evidence="2">Uncharacterized protein</fullName>
    </submittedName>
</protein>
<feature type="coiled-coil region" evidence="1">
    <location>
        <begin position="35"/>
        <end position="62"/>
    </location>
</feature>
<sequence>MVLTSYSRTVHAFGMVVLEILGLKDSGVYTCIGKDSILINEIDALRDELNQLNSDIDQFKARDVKVINELNDMYLDENLIEISFKVSQLKHKLDTFNGKLLKNWFFRHQQMDLTSIASPVTPSIFSSNAKSLFSEVEEERAKGIT</sequence>
<name>T1J627_STRMM</name>
<organism evidence="2 3">
    <name type="scientific">Strigamia maritima</name>
    <name type="common">European centipede</name>
    <name type="synonym">Geophilus maritimus</name>
    <dbReference type="NCBI Taxonomy" id="126957"/>
    <lineage>
        <taxon>Eukaryota</taxon>
        <taxon>Metazoa</taxon>
        <taxon>Ecdysozoa</taxon>
        <taxon>Arthropoda</taxon>
        <taxon>Myriapoda</taxon>
        <taxon>Chilopoda</taxon>
        <taxon>Pleurostigmophora</taxon>
        <taxon>Geophilomorpha</taxon>
        <taxon>Linotaeniidae</taxon>
        <taxon>Strigamia</taxon>
    </lineage>
</organism>
<proteinExistence type="predicted"/>
<dbReference type="EnsemblMetazoa" id="SMAR009091-RA">
    <property type="protein sequence ID" value="SMAR009091-PA"/>
    <property type="gene ID" value="SMAR009091"/>
</dbReference>
<dbReference type="AlphaFoldDB" id="T1J627"/>
<evidence type="ECO:0000313" key="2">
    <source>
        <dbReference type="EnsemblMetazoa" id="SMAR009091-PA"/>
    </source>
</evidence>
<dbReference type="HOGENOM" id="CLU_1789301_0_0_1"/>
<reference evidence="2" key="2">
    <citation type="submission" date="2015-02" db="UniProtKB">
        <authorList>
            <consortium name="EnsemblMetazoa"/>
        </authorList>
    </citation>
    <scope>IDENTIFICATION</scope>
</reference>
<keyword evidence="3" id="KW-1185">Reference proteome</keyword>
<keyword evidence="1" id="KW-0175">Coiled coil</keyword>